<dbReference type="PANTHER" id="PTHR23523">
    <property type="match status" value="1"/>
</dbReference>
<organism evidence="6 7">
    <name type="scientific">Achromobacter pestifer</name>
    <dbReference type="NCBI Taxonomy" id="1353889"/>
    <lineage>
        <taxon>Bacteria</taxon>
        <taxon>Pseudomonadati</taxon>
        <taxon>Pseudomonadota</taxon>
        <taxon>Betaproteobacteria</taxon>
        <taxon>Burkholderiales</taxon>
        <taxon>Alcaligenaceae</taxon>
        <taxon>Achromobacter</taxon>
    </lineage>
</organism>
<keyword evidence="1 4" id="KW-0812">Transmembrane</keyword>
<keyword evidence="3 4" id="KW-0472">Membrane</keyword>
<dbReference type="GO" id="GO:0022857">
    <property type="term" value="F:transmembrane transporter activity"/>
    <property type="evidence" value="ECO:0007669"/>
    <property type="project" value="InterPro"/>
</dbReference>
<dbReference type="PROSITE" id="PS50850">
    <property type="entry name" value="MFS"/>
    <property type="match status" value="1"/>
</dbReference>
<feature type="transmembrane region" description="Helical" evidence="4">
    <location>
        <begin position="111"/>
        <end position="133"/>
    </location>
</feature>
<protein>
    <submittedName>
        <fullName evidence="6">Putative transporter YycB</fullName>
    </submittedName>
</protein>
<feature type="transmembrane region" description="Helical" evidence="4">
    <location>
        <begin position="282"/>
        <end position="300"/>
    </location>
</feature>
<evidence type="ECO:0000313" key="7">
    <source>
        <dbReference type="Proteomes" id="UP000494108"/>
    </source>
</evidence>
<evidence type="ECO:0000313" key="6">
    <source>
        <dbReference type="EMBL" id="CAB3627344.1"/>
    </source>
</evidence>
<feature type="domain" description="Major facilitator superfamily (MFS) profile" evidence="5">
    <location>
        <begin position="17"/>
        <end position="396"/>
    </location>
</feature>
<keyword evidence="2 4" id="KW-1133">Transmembrane helix</keyword>
<feature type="transmembrane region" description="Helical" evidence="4">
    <location>
        <begin position="88"/>
        <end position="105"/>
    </location>
</feature>
<accession>A0A6S6YJ60</accession>
<dbReference type="AlphaFoldDB" id="A0A6S6YJ60"/>
<evidence type="ECO:0000256" key="1">
    <source>
        <dbReference type="ARBA" id="ARBA00022692"/>
    </source>
</evidence>
<feature type="transmembrane region" description="Helical" evidence="4">
    <location>
        <begin position="217"/>
        <end position="238"/>
    </location>
</feature>
<evidence type="ECO:0000256" key="3">
    <source>
        <dbReference type="ARBA" id="ARBA00023136"/>
    </source>
</evidence>
<feature type="transmembrane region" description="Helical" evidence="4">
    <location>
        <begin position="341"/>
        <end position="360"/>
    </location>
</feature>
<feature type="transmembrane region" description="Helical" evidence="4">
    <location>
        <begin position="372"/>
        <end position="391"/>
    </location>
</feature>
<feature type="transmembrane region" description="Helical" evidence="4">
    <location>
        <begin position="172"/>
        <end position="193"/>
    </location>
</feature>
<dbReference type="InterPro" id="IPR036259">
    <property type="entry name" value="MFS_trans_sf"/>
</dbReference>
<name>A0A6S6YJ60_9BURK</name>
<reference evidence="6 7" key="1">
    <citation type="submission" date="2020-04" db="EMBL/GenBank/DDBJ databases">
        <authorList>
            <person name="De Canck E."/>
        </authorList>
    </citation>
    <scope>NUCLEOTIDE SEQUENCE [LARGE SCALE GENOMIC DNA]</scope>
    <source>
        <strain evidence="6 7">LMG 3431</strain>
    </source>
</reference>
<feature type="transmembrane region" description="Helical" evidence="4">
    <location>
        <begin position="244"/>
        <end position="270"/>
    </location>
</feature>
<dbReference type="Proteomes" id="UP000494108">
    <property type="component" value="Unassembled WGS sequence"/>
</dbReference>
<evidence type="ECO:0000259" key="5">
    <source>
        <dbReference type="PROSITE" id="PS50850"/>
    </source>
</evidence>
<feature type="transmembrane region" description="Helical" evidence="4">
    <location>
        <begin position="306"/>
        <end position="329"/>
    </location>
</feature>
<proteinExistence type="predicted"/>
<sequence>MPHAFSGFGATVSFPRSNAWRIAAIILVGLNLRPVLASVPPLLDLVQAATRMSDTVAGMLTALPVFVMGLGALSVAPLRRLVGEQAGVAVGVALIAAATAGRLWAGHTSLMLTTGIVAGLGIAVTQALLPIYIKTRFAAGSSAIMGIYSTAIMGGAAVASVASPVMAQHTGWLEALAVWAVPAAIALAGWLLANRAAAAPSEAQAAASPRRTPRSRAWLLAVFFGLGTGAYTLVLAWLPPYYTALGWTAVSAGQLLGAVTVAEIVAGLLVSLCIGRLPDRRPALFVAIGALFLGLIGLIASPVALAWPAAILAGLGIGALFPLSLIVAMDHAATPTEAGRLASFVQGVGYLIAALFPFAAGLIRQHLANLTPAWIIMTMICVVLFSMAIRFRPPHAAPVR</sequence>
<dbReference type="EMBL" id="CADIJX010000001">
    <property type="protein sequence ID" value="CAB3627344.1"/>
    <property type="molecule type" value="Genomic_DNA"/>
</dbReference>
<evidence type="ECO:0000256" key="2">
    <source>
        <dbReference type="ARBA" id="ARBA00022989"/>
    </source>
</evidence>
<dbReference type="InterPro" id="IPR052524">
    <property type="entry name" value="MFS_Cyanate_Porter"/>
</dbReference>
<dbReference type="SUPFAM" id="SSF103473">
    <property type="entry name" value="MFS general substrate transporter"/>
    <property type="match status" value="1"/>
</dbReference>
<keyword evidence="7" id="KW-1185">Reference proteome</keyword>
<dbReference type="InterPro" id="IPR011701">
    <property type="entry name" value="MFS"/>
</dbReference>
<dbReference type="Gene3D" id="1.20.1250.20">
    <property type="entry name" value="MFS general substrate transporter like domains"/>
    <property type="match status" value="2"/>
</dbReference>
<evidence type="ECO:0000256" key="4">
    <source>
        <dbReference type="SAM" id="Phobius"/>
    </source>
</evidence>
<gene>
    <name evidence="6" type="primary">yycB</name>
    <name evidence="6" type="ORF">LMG3431_00522</name>
</gene>
<feature type="transmembrane region" description="Helical" evidence="4">
    <location>
        <begin position="145"/>
        <end position="166"/>
    </location>
</feature>
<feature type="transmembrane region" description="Helical" evidence="4">
    <location>
        <begin position="56"/>
        <end position="76"/>
    </location>
</feature>
<dbReference type="Pfam" id="PF07690">
    <property type="entry name" value="MFS_1"/>
    <property type="match status" value="1"/>
</dbReference>
<dbReference type="PANTHER" id="PTHR23523:SF1">
    <property type="entry name" value="CYANATE TRANSPORT PROTEIN CYNX"/>
    <property type="match status" value="1"/>
</dbReference>
<dbReference type="InterPro" id="IPR020846">
    <property type="entry name" value="MFS_dom"/>
</dbReference>